<dbReference type="EMBL" id="RHHN01000127">
    <property type="protein sequence ID" value="RNB45859.1"/>
    <property type="molecule type" value="Genomic_DNA"/>
</dbReference>
<reference evidence="6 7" key="1">
    <citation type="submission" date="2018-10" db="EMBL/GenBank/DDBJ databases">
        <title>Phylogenomics of Brevibacillus.</title>
        <authorList>
            <person name="Dunlap C."/>
        </authorList>
    </citation>
    <scope>NUCLEOTIDE SEQUENCE [LARGE SCALE GENOMIC DNA]</scope>
    <source>
        <strain evidence="6 7">NRRL NRS 1219</strain>
    </source>
</reference>
<sequence>MSFPNIPNISPTIAITREDAINLLLTSIAMEELGLSHILDAEGEKIQYVLGTLTGVSGAPAATIDDLLAIDRSVREMVDATIRKEMVLQAKLQAVLNASTMQGPTGPTGPTGATGATGAGEGVTGATGATGATGSTEVTGATGPTGVTGATGATGATGVTGETGATGATGPTGPTGTVFTNINAFAANTGGAVIAVILGGTNVPLPNNQVLNGITVGGGNTTFTVPSAGNYLISYSVNTTAALAVSTRLFR</sequence>
<evidence type="ECO:0000313" key="6">
    <source>
        <dbReference type="EMBL" id="RNB45859.1"/>
    </source>
</evidence>
<evidence type="ECO:0000256" key="1">
    <source>
        <dbReference type="ARBA" id="ARBA00004613"/>
    </source>
</evidence>
<gene>
    <name evidence="5" type="ORF">BAG01nite_46360</name>
    <name evidence="6" type="ORF">EB820_25520</name>
</gene>
<dbReference type="InterPro" id="IPR041415">
    <property type="entry name" value="BclA_C"/>
</dbReference>
<feature type="region of interest" description="Disordered" evidence="3">
    <location>
        <begin position="100"/>
        <end position="172"/>
    </location>
</feature>
<dbReference type="PANTHER" id="PTHR15427">
    <property type="entry name" value="EMILIN ELASTIN MICROFIBRIL INTERFACE-LOCATED PROTEIN ELASTIN MICROFIBRIL INTERFACER"/>
    <property type="match status" value="1"/>
</dbReference>
<dbReference type="AlphaFoldDB" id="A0A3M8A3N7"/>
<evidence type="ECO:0000313" key="5">
    <source>
        <dbReference type="EMBL" id="GED28534.1"/>
    </source>
</evidence>
<comment type="subcellular location">
    <subcellularLocation>
        <location evidence="1">Secreted</location>
    </subcellularLocation>
</comment>
<feature type="compositionally biased region" description="Gly residues" evidence="3">
    <location>
        <begin position="115"/>
        <end position="125"/>
    </location>
</feature>
<dbReference type="InterPro" id="IPR008983">
    <property type="entry name" value="Tumour_necrosis_fac-like_dom"/>
</dbReference>
<reference evidence="5 8" key="2">
    <citation type="submission" date="2019-06" db="EMBL/GenBank/DDBJ databases">
        <title>Whole genome shotgun sequence of Brevibacillus agri NBRC 15538.</title>
        <authorList>
            <person name="Hosoyama A."/>
            <person name="Uohara A."/>
            <person name="Ohji S."/>
            <person name="Ichikawa N."/>
        </authorList>
    </citation>
    <scope>NUCLEOTIDE SEQUENCE [LARGE SCALE GENOMIC DNA]</scope>
    <source>
        <strain evidence="5 8">NBRC 15538</strain>
    </source>
</reference>
<evidence type="ECO:0000313" key="7">
    <source>
        <dbReference type="Proteomes" id="UP000276178"/>
    </source>
</evidence>
<dbReference type="PANTHER" id="PTHR15427:SF33">
    <property type="entry name" value="COLLAGEN IV NC1 DOMAIN-CONTAINING PROTEIN"/>
    <property type="match status" value="1"/>
</dbReference>
<dbReference type="InterPro" id="IPR050392">
    <property type="entry name" value="Collagen/C1q_domain"/>
</dbReference>
<dbReference type="Pfam" id="PF26595">
    <property type="entry name" value="A_ENA"/>
    <property type="match status" value="1"/>
</dbReference>
<proteinExistence type="predicted"/>
<evidence type="ECO:0000256" key="3">
    <source>
        <dbReference type="SAM" id="MobiDB-lite"/>
    </source>
</evidence>
<dbReference type="OrthoDB" id="2476785at2"/>
<feature type="compositionally biased region" description="Low complexity" evidence="3">
    <location>
        <begin position="103"/>
        <end position="114"/>
    </location>
</feature>
<feature type="domain" description="BclA C-terminal" evidence="4">
    <location>
        <begin position="184"/>
        <end position="250"/>
    </location>
</feature>
<dbReference type="Proteomes" id="UP000276178">
    <property type="component" value="Unassembled WGS sequence"/>
</dbReference>
<dbReference type="Proteomes" id="UP000317180">
    <property type="component" value="Unassembled WGS sequence"/>
</dbReference>
<keyword evidence="8" id="KW-1185">Reference proteome</keyword>
<evidence type="ECO:0000259" key="4">
    <source>
        <dbReference type="Pfam" id="PF18573"/>
    </source>
</evidence>
<dbReference type="EMBL" id="BJOD01000078">
    <property type="protein sequence ID" value="GED28534.1"/>
    <property type="molecule type" value="Genomic_DNA"/>
</dbReference>
<protein>
    <recommendedName>
        <fullName evidence="4">BclA C-terminal domain-containing protein</fullName>
    </recommendedName>
</protein>
<dbReference type="Gene3D" id="2.60.120.40">
    <property type="match status" value="1"/>
</dbReference>
<comment type="caution">
    <text evidence="6">The sequence shown here is derived from an EMBL/GenBank/DDBJ whole genome shotgun (WGS) entry which is preliminary data.</text>
</comment>
<feature type="compositionally biased region" description="Low complexity" evidence="3">
    <location>
        <begin position="126"/>
        <end position="172"/>
    </location>
</feature>
<dbReference type="Pfam" id="PF18573">
    <property type="entry name" value="BclA_C"/>
    <property type="match status" value="1"/>
</dbReference>
<organism evidence="6 7">
    <name type="scientific">Brevibacillus agri</name>
    <dbReference type="NCBI Taxonomy" id="51101"/>
    <lineage>
        <taxon>Bacteria</taxon>
        <taxon>Bacillati</taxon>
        <taxon>Bacillota</taxon>
        <taxon>Bacilli</taxon>
        <taxon>Bacillales</taxon>
        <taxon>Paenibacillaceae</taxon>
        <taxon>Brevibacillus</taxon>
    </lineage>
</organism>
<dbReference type="InterPro" id="IPR058705">
    <property type="entry name" value="A_ENA"/>
</dbReference>
<keyword evidence="2" id="KW-0964">Secreted</keyword>
<accession>A0A3M8A3N7</accession>
<name>A0A3M8A3N7_9BACL</name>
<evidence type="ECO:0000313" key="8">
    <source>
        <dbReference type="Proteomes" id="UP000317180"/>
    </source>
</evidence>
<evidence type="ECO:0000256" key="2">
    <source>
        <dbReference type="ARBA" id="ARBA00022525"/>
    </source>
</evidence>